<dbReference type="Proteomes" id="UP000325536">
    <property type="component" value="Chromosome"/>
</dbReference>
<reference evidence="2 3" key="1">
    <citation type="submission" date="2018-08" db="EMBL/GenBank/DDBJ databases">
        <title>Neisseria animalis ATCC 49930 complete genome.</title>
        <authorList>
            <person name="Veseli I.A."/>
            <person name="Mascarenhas dos Santos A.C."/>
            <person name="Buttler R."/>
            <person name="Pombert J.-F."/>
        </authorList>
    </citation>
    <scope>NUCLEOTIDE SEQUENCE [LARGE SCALE GENOMIC DNA]</scope>
    <source>
        <strain evidence="2 3">ATCC 49930</strain>
    </source>
</reference>
<feature type="signal peptide" evidence="1">
    <location>
        <begin position="1"/>
        <end position="21"/>
    </location>
</feature>
<keyword evidence="3" id="KW-1185">Reference proteome</keyword>
<evidence type="ECO:0000313" key="3">
    <source>
        <dbReference type="Proteomes" id="UP000325536"/>
    </source>
</evidence>
<dbReference type="AlphaFoldDB" id="A0A5P3MTQ3"/>
<evidence type="ECO:0008006" key="4">
    <source>
        <dbReference type="Google" id="ProtNLM"/>
    </source>
</evidence>
<organism evidence="2 3">
    <name type="scientific">Neisseria animalis</name>
    <dbReference type="NCBI Taxonomy" id="492"/>
    <lineage>
        <taxon>Bacteria</taxon>
        <taxon>Pseudomonadati</taxon>
        <taxon>Pseudomonadota</taxon>
        <taxon>Betaproteobacteria</taxon>
        <taxon>Neisseriales</taxon>
        <taxon>Neisseriaceae</taxon>
        <taxon>Neisseria</taxon>
    </lineage>
</organism>
<dbReference type="KEGG" id="naq:D0T90_06330"/>
<dbReference type="RefSeq" id="WP_123795689.1">
    <property type="nucleotide sequence ID" value="NZ_CP031699.1"/>
</dbReference>
<accession>A0A5P3MTQ3</accession>
<feature type="chain" id="PRO_5031409475" description="Pilus assembly protein PilP" evidence="1">
    <location>
        <begin position="22"/>
        <end position="125"/>
    </location>
</feature>
<dbReference type="EMBL" id="CP031699">
    <property type="protein sequence ID" value="QEY24151.1"/>
    <property type="molecule type" value="Genomic_DNA"/>
</dbReference>
<proteinExistence type="predicted"/>
<protein>
    <recommendedName>
        <fullName evidence="4">Pilus assembly protein PilP</fullName>
    </recommendedName>
</protein>
<keyword evidence="1" id="KW-0732">Signal</keyword>
<evidence type="ECO:0000256" key="1">
    <source>
        <dbReference type="SAM" id="SignalP"/>
    </source>
</evidence>
<name>A0A5P3MTQ3_NEIAN</name>
<gene>
    <name evidence="2" type="ORF">D0T90_06330</name>
</gene>
<sequence>MKPLHGLFLSCLIVLHGGAWAQRQIPADMDTAVLKNVDLPYITVDYGGFSWQKLLSLGISSGQTARLPVSRFVRIKNERNRFIVIGRLGIQTGKTVALKQDGSGVVQEIWILNAAEQNQAAQRKQ</sequence>
<dbReference type="OrthoDB" id="7019622at2"/>
<evidence type="ECO:0000313" key="2">
    <source>
        <dbReference type="EMBL" id="QEY24151.1"/>
    </source>
</evidence>